<dbReference type="EMBL" id="CP046875">
    <property type="protein sequence ID" value="QGZ27075.1"/>
    <property type="molecule type" value="Genomic_DNA"/>
</dbReference>
<keyword evidence="2" id="KW-1185">Reference proteome</keyword>
<name>A0AAE6UYI5_9STRE</name>
<gene>
    <name evidence="1" type="ORF">GP482_02485</name>
</gene>
<organism evidence="1 2">
    <name type="scientific">Streptococcus ruminicola</name>
    <dbReference type="NCBI Taxonomy" id="2686210"/>
    <lineage>
        <taxon>Bacteria</taxon>
        <taxon>Bacillati</taxon>
        <taxon>Bacillota</taxon>
        <taxon>Bacilli</taxon>
        <taxon>Lactobacillales</taxon>
        <taxon>Streptococcaceae</taxon>
        <taxon>Streptococcus</taxon>
    </lineage>
</organism>
<sequence length="306" mass="36099">MKISREFNLVQEQSEFDFVDLNLSKDTKLFLNPLQFTQKNFKKVEKFLFRVYDLYKNNRRDEAIELFYHSSECNYNHLGYSNDGSRGRGASMEMLTSFFDKILQEDDEDKAKLMLTPMALVVHVPSFAEDRMSDLLFSILKREFVDYTLNQAKLYHIPISDKKISYGFYWDSDLLEWKELFNYCIFDSNDFPVILTPKGIVCKSYPFSASDFVQKILLPKRQEELFRQGIGKFNSKGQSVKLSLKEVYEIEITKAYSNQKSKLKKYIEDQELNQPTAYELYIDEQKSKTSYRTISDEELSDLTDQV</sequence>
<dbReference type="Proteomes" id="UP000433223">
    <property type="component" value="Chromosome"/>
</dbReference>
<dbReference type="AlphaFoldDB" id="A0AAE6UYI5"/>
<reference evidence="1 2" key="1">
    <citation type="submission" date="2019-12" db="EMBL/GenBank/DDBJ databases">
        <title>Complete genome sequence of Streptococcus lutetiensis CNU 77-61 isolated from Capra aegagrus hircus.</title>
        <authorList>
            <person name="Park S.Y."/>
            <person name="Kim J.H."/>
            <person name="Seo S.W."/>
        </authorList>
    </citation>
    <scope>NUCLEOTIDE SEQUENCE [LARGE SCALE GENOMIC DNA]</scope>
    <source>
        <strain evidence="1 2">CNU_77-61</strain>
    </source>
</reference>
<evidence type="ECO:0000313" key="1">
    <source>
        <dbReference type="EMBL" id="QGZ27075.1"/>
    </source>
</evidence>
<dbReference type="RefSeq" id="WP_158913567.1">
    <property type="nucleotide sequence ID" value="NZ_CP046875.1"/>
</dbReference>
<proteinExistence type="predicted"/>
<protein>
    <submittedName>
        <fullName evidence="1">Uncharacterized protein</fullName>
    </submittedName>
</protein>
<evidence type="ECO:0000313" key="2">
    <source>
        <dbReference type="Proteomes" id="UP000433223"/>
    </source>
</evidence>
<accession>A0AAE6UYI5</accession>